<feature type="compositionally biased region" description="Acidic residues" evidence="1">
    <location>
        <begin position="117"/>
        <end position="132"/>
    </location>
</feature>
<evidence type="ECO:0000256" key="1">
    <source>
        <dbReference type="SAM" id="MobiDB-lite"/>
    </source>
</evidence>
<dbReference type="AlphaFoldDB" id="A0A0W8IPY4"/>
<name>A0A0W8IPY4_KOCRO</name>
<dbReference type="Proteomes" id="UP000053512">
    <property type="component" value="Unassembled WGS sequence"/>
</dbReference>
<dbReference type="EMBL" id="LQBK01000001">
    <property type="protein sequence ID" value="KUG62306.1"/>
    <property type="molecule type" value="Genomic_DNA"/>
</dbReference>
<gene>
    <name evidence="2" type="ORF">AVL61_16325</name>
</gene>
<comment type="caution">
    <text evidence="2">The sequence shown here is derived from an EMBL/GenBank/DDBJ whole genome shotgun (WGS) entry which is preliminary data.</text>
</comment>
<dbReference type="RefSeq" id="WP_058872356.1">
    <property type="nucleotide sequence ID" value="NZ_LQBK01000001.1"/>
</dbReference>
<reference evidence="3" key="1">
    <citation type="submission" date="2015-12" db="EMBL/GenBank/DDBJ databases">
        <authorList>
            <person name="Nair G.R."/>
            <person name="Kaur G."/>
            <person name="Mayilraj S."/>
        </authorList>
    </citation>
    <scope>NUCLEOTIDE SEQUENCE [LARGE SCALE GENOMIC DNA]</scope>
    <source>
        <strain evidence="3">CD08_4</strain>
    </source>
</reference>
<feature type="region of interest" description="Disordered" evidence="1">
    <location>
        <begin position="37"/>
        <end position="132"/>
    </location>
</feature>
<accession>A0A0W8IPY4</accession>
<evidence type="ECO:0000313" key="3">
    <source>
        <dbReference type="Proteomes" id="UP000053512"/>
    </source>
</evidence>
<protein>
    <submittedName>
        <fullName evidence="2">Uncharacterized protein</fullName>
    </submittedName>
</protein>
<organism evidence="2 3">
    <name type="scientific">Kocuria rosea subsp. polaris</name>
    <dbReference type="NCBI Taxonomy" id="136273"/>
    <lineage>
        <taxon>Bacteria</taxon>
        <taxon>Bacillati</taxon>
        <taxon>Actinomycetota</taxon>
        <taxon>Actinomycetes</taxon>
        <taxon>Micrococcales</taxon>
        <taxon>Micrococcaceae</taxon>
        <taxon>Kocuria</taxon>
    </lineage>
</organism>
<proteinExistence type="predicted"/>
<evidence type="ECO:0000313" key="2">
    <source>
        <dbReference type="EMBL" id="KUG62306.1"/>
    </source>
</evidence>
<sequence>MRIFWSAVSLTVVAALALLLWSVAGDTDRVEIVRDGVSVSGTPAPGPSPGAVQRSEAPSAETPVPENTSSPDTDNAERNAEDSTTTKPADPLPDEQSAPVDPAPPAQVPLPVQPAPADDDWDDDWGDDWDDD</sequence>
<feature type="compositionally biased region" description="Pro residues" evidence="1">
    <location>
        <begin position="101"/>
        <end position="114"/>
    </location>
</feature>